<evidence type="ECO:0000256" key="4">
    <source>
        <dbReference type="ARBA" id="ARBA00011989"/>
    </source>
</evidence>
<proteinExistence type="inferred from homology"/>
<dbReference type="CDD" id="cd05260">
    <property type="entry name" value="GDP_MD_SDR_e"/>
    <property type="match status" value="1"/>
</dbReference>
<comment type="function">
    <text evidence="6">Catalyzes the conversion of GDP-D-mannose to GDP-4-dehydro-6-deoxy-D-mannose.</text>
</comment>
<gene>
    <name evidence="8" type="ORF">H8B22_03660</name>
</gene>
<dbReference type="GO" id="GO:0008446">
    <property type="term" value="F:GDP-mannose 4,6-dehydratase activity"/>
    <property type="evidence" value="ECO:0007669"/>
    <property type="project" value="UniProtKB-EC"/>
</dbReference>
<dbReference type="PANTHER" id="PTHR43715:SF1">
    <property type="entry name" value="GDP-MANNOSE 4,6 DEHYDRATASE"/>
    <property type="match status" value="1"/>
</dbReference>
<dbReference type="RefSeq" id="WP_187712766.1">
    <property type="nucleotide sequence ID" value="NZ_CP060820.1"/>
</dbReference>
<evidence type="ECO:0000256" key="2">
    <source>
        <dbReference type="ARBA" id="ARBA00001937"/>
    </source>
</evidence>
<evidence type="ECO:0000256" key="5">
    <source>
        <dbReference type="ARBA" id="ARBA00023239"/>
    </source>
</evidence>
<dbReference type="SUPFAM" id="SSF51735">
    <property type="entry name" value="NAD(P)-binding Rossmann-fold domains"/>
    <property type="match status" value="1"/>
</dbReference>
<comment type="similarity">
    <text evidence="3">Belongs to the NAD(P)-dependent epimerase/dehydratase family. GDP-mannose 4,6-dehydratase subfamily.</text>
</comment>
<sequence length="320" mass="35066">MATILITGISGQDGSYLAEQLREEGHAVVGLLRKGRTAPVRRVDGVEYAEWDFADVAALRGLLQSLRPAAFYNLAAFSTGAGMYDDAVAIGEFNGIAVARMLQAIVETDSLIRFCQASSSEMFGDPVDAPQHETTPFRPQSPYGAAKLFAHTAIRACRERHGAFACSAILYNHESPRRGPAFVTRKIADAVARIHAGDREPLPLGNLEARRDWGYAPDYVRAMRLMLAQDRADDYVVATGQLHSVREFCEVAFSHAGLDYRDWVKDNAADLRHDARGPLVGDAARARDRLGWRPTKDFEALVRLMVDASIASLAAKDSMS</sequence>
<evidence type="ECO:0000313" key="8">
    <source>
        <dbReference type="EMBL" id="QNP41330.1"/>
    </source>
</evidence>
<protein>
    <recommendedName>
        <fullName evidence="4">GDP-mannose 4,6-dehydratase</fullName>
        <ecNumber evidence="4">4.2.1.47</ecNumber>
    </recommendedName>
</protein>
<dbReference type="EMBL" id="CP060820">
    <property type="protein sequence ID" value="QNP41330.1"/>
    <property type="molecule type" value="Genomic_DNA"/>
</dbReference>
<dbReference type="Pfam" id="PF16363">
    <property type="entry name" value="GDP_Man_Dehyd"/>
    <property type="match status" value="1"/>
</dbReference>
<dbReference type="GO" id="GO:0042351">
    <property type="term" value="P:'de novo' GDP-L-fucose biosynthetic process"/>
    <property type="evidence" value="ECO:0007669"/>
    <property type="project" value="TreeGrafter"/>
</dbReference>
<keyword evidence="9" id="KW-1185">Reference proteome</keyword>
<evidence type="ECO:0000313" key="9">
    <source>
        <dbReference type="Proteomes" id="UP000516018"/>
    </source>
</evidence>
<evidence type="ECO:0000256" key="6">
    <source>
        <dbReference type="ARBA" id="ARBA00059383"/>
    </source>
</evidence>
<evidence type="ECO:0000259" key="7">
    <source>
        <dbReference type="Pfam" id="PF16363"/>
    </source>
</evidence>
<dbReference type="InterPro" id="IPR016040">
    <property type="entry name" value="NAD(P)-bd_dom"/>
</dbReference>
<dbReference type="Gene3D" id="3.90.25.10">
    <property type="entry name" value="UDP-galactose 4-epimerase, domain 1"/>
    <property type="match status" value="1"/>
</dbReference>
<keyword evidence="5" id="KW-0456">Lyase</keyword>
<dbReference type="FunFam" id="3.40.50.720:FF:000924">
    <property type="entry name" value="GDP-mannose 4,6 dehydratase"/>
    <property type="match status" value="1"/>
</dbReference>
<dbReference type="Proteomes" id="UP000516018">
    <property type="component" value="Chromosome"/>
</dbReference>
<reference evidence="8 9" key="1">
    <citation type="submission" date="2020-08" db="EMBL/GenBank/DDBJ databases">
        <title>Lysobacter sp. II4 sp. nov., isolated from soil.</title>
        <authorList>
            <person name="Woo C.Y."/>
            <person name="Kim J."/>
        </authorList>
    </citation>
    <scope>NUCLEOTIDE SEQUENCE [LARGE SCALE GENOMIC DNA]</scope>
    <source>
        <strain evidence="8 9">II4</strain>
    </source>
</reference>
<dbReference type="Gene3D" id="3.40.50.720">
    <property type="entry name" value="NAD(P)-binding Rossmann-like Domain"/>
    <property type="match status" value="1"/>
</dbReference>
<name>A0A7H0FZ64_9GAMM</name>
<organism evidence="8 9">
    <name type="scientific">Agrilutibacter terrestris</name>
    <dbReference type="NCBI Taxonomy" id="2865112"/>
    <lineage>
        <taxon>Bacteria</taxon>
        <taxon>Pseudomonadati</taxon>
        <taxon>Pseudomonadota</taxon>
        <taxon>Gammaproteobacteria</taxon>
        <taxon>Lysobacterales</taxon>
        <taxon>Lysobacteraceae</taxon>
        <taxon>Agrilutibacter</taxon>
    </lineage>
</organism>
<evidence type="ECO:0000256" key="3">
    <source>
        <dbReference type="ARBA" id="ARBA00009263"/>
    </source>
</evidence>
<dbReference type="KEGG" id="lsx:H8B22_03660"/>
<comment type="cofactor">
    <cofactor evidence="2">
        <name>NADP(+)</name>
        <dbReference type="ChEBI" id="CHEBI:58349"/>
    </cofactor>
</comment>
<dbReference type="AlphaFoldDB" id="A0A7H0FZ64"/>
<dbReference type="InterPro" id="IPR036291">
    <property type="entry name" value="NAD(P)-bd_dom_sf"/>
</dbReference>
<dbReference type="EC" id="4.2.1.47" evidence="4"/>
<dbReference type="PANTHER" id="PTHR43715">
    <property type="entry name" value="GDP-MANNOSE 4,6-DEHYDRATASE"/>
    <property type="match status" value="1"/>
</dbReference>
<evidence type="ECO:0000256" key="1">
    <source>
        <dbReference type="ARBA" id="ARBA00000188"/>
    </source>
</evidence>
<feature type="domain" description="NAD(P)-binding" evidence="7">
    <location>
        <begin position="5"/>
        <end position="305"/>
    </location>
</feature>
<accession>A0A7H0FZ64</accession>
<comment type="catalytic activity">
    <reaction evidence="1">
        <text>GDP-alpha-D-mannose = GDP-4-dehydro-alpha-D-rhamnose + H2O</text>
        <dbReference type="Rhea" id="RHEA:23820"/>
        <dbReference type="ChEBI" id="CHEBI:15377"/>
        <dbReference type="ChEBI" id="CHEBI:57527"/>
        <dbReference type="ChEBI" id="CHEBI:57964"/>
        <dbReference type="EC" id="4.2.1.47"/>
    </reaction>
</comment>
<dbReference type="InterPro" id="IPR006368">
    <property type="entry name" value="GDP_Man_deHydtase"/>
</dbReference>